<proteinExistence type="predicted"/>
<evidence type="ECO:0000313" key="3">
    <source>
        <dbReference type="EMBL" id="MCM1981441.1"/>
    </source>
</evidence>
<accession>A0ABD4SY87</accession>
<feature type="region of interest" description="Disordered" evidence="1">
    <location>
        <begin position="57"/>
        <end position="161"/>
    </location>
</feature>
<keyword evidence="2" id="KW-0812">Transmembrane</keyword>
<dbReference type="PRINTS" id="PR01217">
    <property type="entry name" value="PRICHEXTENSN"/>
</dbReference>
<dbReference type="AlphaFoldDB" id="A0ABD4SY87"/>
<evidence type="ECO:0000256" key="1">
    <source>
        <dbReference type="SAM" id="MobiDB-lite"/>
    </source>
</evidence>
<keyword evidence="4" id="KW-1185">Reference proteome</keyword>
<keyword evidence="2" id="KW-0472">Membrane</keyword>
<evidence type="ECO:0000313" key="4">
    <source>
        <dbReference type="Proteomes" id="UP000031561"/>
    </source>
</evidence>
<name>A0ABD4SY87_9CYAN</name>
<feature type="compositionally biased region" description="Pro residues" evidence="1">
    <location>
        <begin position="131"/>
        <end position="155"/>
    </location>
</feature>
<dbReference type="RefSeq" id="WP_166283780.1">
    <property type="nucleotide sequence ID" value="NZ_JTHE03000007.1"/>
</dbReference>
<feature type="transmembrane region" description="Helical" evidence="2">
    <location>
        <begin position="34"/>
        <end position="54"/>
    </location>
</feature>
<gene>
    <name evidence="3" type="ORF">QQ91_0001160</name>
</gene>
<dbReference type="EMBL" id="JTHE03000007">
    <property type="protein sequence ID" value="MCM1981441.1"/>
    <property type="molecule type" value="Genomic_DNA"/>
</dbReference>
<reference evidence="3 4" key="1">
    <citation type="journal article" date="2015" name="Genome Announc.">
        <title>Draft Genome Sequence of Filamentous Marine Cyanobacterium Lyngbya confervoides Strain BDU141951.</title>
        <authorList>
            <person name="Chandrababunaidu M.M."/>
            <person name="Sen D."/>
            <person name="Tripathy S."/>
        </authorList>
    </citation>
    <scope>NUCLEOTIDE SEQUENCE [LARGE SCALE GENOMIC DNA]</scope>
    <source>
        <strain evidence="3 4">BDU141951</strain>
    </source>
</reference>
<sequence>MSVLLREDAAVEPDEERLYTDEFIRANEKASRSLFLGFLGLALLGTAVVAWFVLSNSSQDDPEAPSEQPVQVPAPPPVDFNLEQSPVTIPSPVPGAPVESGDQPVNSTQPPVFPANPPDSSTSLPQSSPIPGGPVPSPQPDAQPEGTLPPAPPVQTPSDSE</sequence>
<protein>
    <submittedName>
        <fullName evidence="3">Uncharacterized protein</fullName>
    </submittedName>
</protein>
<organism evidence="3 4">
    <name type="scientific">Lyngbya confervoides BDU141951</name>
    <dbReference type="NCBI Taxonomy" id="1574623"/>
    <lineage>
        <taxon>Bacteria</taxon>
        <taxon>Bacillati</taxon>
        <taxon>Cyanobacteriota</taxon>
        <taxon>Cyanophyceae</taxon>
        <taxon>Oscillatoriophycideae</taxon>
        <taxon>Oscillatoriales</taxon>
        <taxon>Microcoleaceae</taxon>
        <taxon>Lyngbya</taxon>
    </lineage>
</organism>
<keyword evidence="2" id="KW-1133">Transmembrane helix</keyword>
<dbReference type="Proteomes" id="UP000031561">
    <property type="component" value="Unassembled WGS sequence"/>
</dbReference>
<evidence type="ECO:0000256" key="2">
    <source>
        <dbReference type="SAM" id="Phobius"/>
    </source>
</evidence>
<comment type="caution">
    <text evidence="3">The sequence shown here is derived from an EMBL/GenBank/DDBJ whole genome shotgun (WGS) entry which is preliminary data.</text>
</comment>